<dbReference type="Pfam" id="PF13580">
    <property type="entry name" value="SIS_2"/>
    <property type="match status" value="1"/>
</dbReference>
<gene>
    <name evidence="2" type="primary">gmhA</name>
    <name evidence="2" type="ORF">SOCE26_083460</name>
</gene>
<dbReference type="CDD" id="cd05006">
    <property type="entry name" value="SIS_GmhA"/>
    <property type="match status" value="1"/>
</dbReference>
<dbReference type="InterPro" id="IPR046348">
    <property type="entry name" value="SIS_dom_sf"/>
</dbReference>
<protein>
    <submittedName>
        <fullName evidence="2">Phosphoheptose isomerase</fullName>
        <ecNumber evidence="2">5.3.1.-</ecNumber>
    </submittedName>
</protein>
<dbReference type="GO" id="GO:0016853">
    <property type="term" value="F:isomerase activity"/>
    <property type="evidence" value="ECO:0007669"/>
    <property type="project" value="UniProtKB-KW"/>
</dbReference>
<reference evidence="2 3" key="1">
    <citation type="submission" date="2015-09" db="EMBL/GenBank/DDBJ databases">
        <title>Sorangium comparison.</title>
        <authorList>
            <person name="Zaburannyi N."/>
            <person name="Bunk B."/>
            <person name="Overmann J."/>
            <person name="Mueller R."/>
        </authorList>
    </citation>
    <scope>NUCLEOTIDE SEQUENCE [LARGE SCALE GENOMIC DNA]</scope>
    <source>
        <strain evidence="2 3">So ce26</strain>
    </source>
</reference>
<dbReference type="EC" id="5.3.1.-" evidence="2"/>
<dbReference type="PANTHER" id="PTHR30390">
    <property type="entry name" value="SEDOHEPTULOSE 7-PHOSPHATE ISOMERASE / DNAA INITIATOR-ASSOCIATING FACTOR FOR REPLICATION INITIATION"/>
    <property type="match status" value="1"/>
</dbReference>
<dbReference type="InterPro" id="IPR050099">
    <property type="entry name" value="SIS_GmhA/DiaA_subfam"/>
</dbReference>
<dbReference type="RefSeq" id="WP_199789446.1">
    <property type="nucleotide sequence ID" value="NZ_CP012673.1"/>
</dbReference>
<name>A0A2L0F5N8_SORCE</name>
<dbReference type="AlphaFoldDB" id="A0A2L0F5N8"/>
<dbReference type="Proteomes" id="UP000238348">
    <property type="component" value="Chromosome"/>
</dbReference>
<keyword evidence="2" id="KW-0413">Isomerase</keyword>
<organism evidence="2 3">
    <name type="scientific">Sorangium cellulosum</name>
    <name type="common">Polyangium cellulosum</name>
    <dbReference type="NCBI Taxonomy" id="56"/>
    <lineage>
        <taxon>Bacteria</taxon>
        <taxon>Pseudomonadati</taxon>
        <taxon>Myxococcota</taxon>
        <taxon>Polyangia</taxon>
        <taxon>Polyangiales</taxon>
        <taxon>Polyangiaceae</taxon>
        <taxon>Sorangium</taxon>
    </lineage>
</organism>
<dbReference type="GO" id="GO:1901135">
    <property type="term" value="P:carbohydrate derivative metabolic process"/>
    <property type="evidence" value="ECO:0007669"/>
    <property type="project" value="InterPro"/>
</dbReference>
<evidence type="ECO:0000313" key="2">
    <source>
        <dbReference type="EMBL" id="AUX46837.1"/>
    </source>
</evidence>
<dbReference type="PROSITE" id="PS51464">
    <property type="entry name" value="SIS"/>
    <property type="match status" value="1"/>
</dbReference>
<dbReference type="EMBL" id="CP012673">
    <property type="protein sequence ID" value="AUX46837.1"/>
    <property type="molecule type" value="Genomic_DNA"/>
</dbReference>
<proteinExistence type="predicted"/>
<accession>A0A2L0F5N8</accession>
<dbReference type="GO" id="GO:0097367">
    <property type="term" value="F:carbohydrate derivative binding"/>
    <property type="evidence" value="ECO:0007669"/>
    <property type="project" value="InterPro"/>
</dbReference>
<evidence type="ECO:0000259" key="1">
    <source>
        <dbReference type="PROSITE" id="PS51464"/>
    </source>
</evidence>
<dbReference type="InterPro" id="IPR035461">
    <property type="entry name" value="GmhA/DiaA"/>
</dbReference>
<dbReference type="InterPro" id="IPR001347">
    <property type="entry name" value="SIS_dom"/>
</dbReference>
<sequence>MSAPRETGTPAPLEGLRAAVARKSRESQETQGEFFHAEADRIVACASAMADAFARGGRLLAMGNGGSACDAQHMVVEFMHPIIEKRAALPAIALGSDVALLSAIGNDEDFSQVFAMQLRTIGRPGDIALAISTSGKSANAVRALSAAREMGMLTVAFTGRDGGRMADLCAFCFTVPSFSTHRIQEAHATLLHILWDLVHVVRGEEDVL</sequence>
<dbReference type="SUPFAM" id="SSF53697">
    <property type="entry name" value="SIS domain"/>
    <property type="match status" value="1"/>
</dbReference>
<dbReference type="Gene3D" id="3.40.50.10490">
    <property type="entry name" value="Glucose-6-phosphate isomerase like protein, domain 1"/>
    <property type="match status" value="1"/>
</dbReference>
<feature type="domain" description="SIS" evidence="1">
    <location>
        <begin position="49"/>
        <end position="208"/>
    </location>
</feature>
<evidence type="ECO:0000313" key="3">
    <source>
        <dbReference type="Proteomes" id="UP000238348"/>
    </source>
</evidence>